<dbReference type="RefSeq" id="WP_342627898.1">
    <property type="nucleotide sequence ID" value="NZ_CP152276.1"/>
</dbReference>
<keyword evidence="2" id="KW-1185">Reference proteome</keyword>
<protein>
    <submittedName>
        <fullName evidence="1">Uncharacterized protein</fullName>
    </submittedName>
</protein>
<evidence type="ECO:0000313" key="2">
    <source>
        <dbReference type="Proteomes" id="UP001449795"/>
    </source>
</evidence>
<evidence type="ECO:0000313" key="1">
    <source>
        <dbReference type="EMBL" id="XAE42096.1"/>
    </source>
</evidence>
<dbReference type="EMBL" id="CP152276">
    <property type="protein sequence ID" value="XAE42096.1"/>
    <property type="molecule type" value="Genomic_DNA"/>
</dbReference>
<dbReference type="Proteomes" id="UP001449795">
    <property type="component" value="Chromosome"/>
</dbReference>
<sequence>MRRSMAVQPLGQGLRHVRRSFFRPLPTGPGAARFPSLFRRPRGRVARHAPLAWICRNAPPVTAPSGGMSRVIILAAACDPDRLARHRRPDMYPLPGIVGTRS</sequence>
<organism evidence="1 2">
    <name type="scientific">Nguyenibacter vanlangensis</name>
    <dbReference type="NCBI Taxonomy" id="1216886"/>
    <lineage>
        <taxon>Bacteria</taxon>
        <taxon>Pseudomonadati</taxon>
        <taxon>Pseudomonadota</taxon>
        <taxon>Alphaproteobacteria</taxon>
        <taxon>Acetobacterales</taxon>
        <taxon>Acetobacteraceae</taxon>
        <taxon>Nguyenibacter</taxon>
    </lineage>
</organism>
<reference evidence="1 2" key="1">
    <citation type="submission" date="2024-04" db="EMBL/GenBank/DDBJ databases">
        <title>Complete genome sequence of Nguyenibacter vanlangesis HBCM-1154, a strain capable of nitrogen fixation, IAA production, and phosphorus solubilization isolated from sugarcane soil.</title>
        <authorList>
            <person name="MY HANH P."/>
        </authorList>
    </citation>
    <scope>NUCLEOTIDE SEQUENCE [LARGE SCALE GENOMIC DNA]</scope>
    <source>
        <strain evidence="1 2">HBCM 1154</strain>
    </source>
</reference>
<accession>A0ABZ3D2W2</accession>
<gene>
    <name evidence="1" type="ORF">AAC691_17770</name>
</gene>
<proteinExistence type="predicted"/>
<name>A0ABZ3D2W2_9PROT</name>